<gene>
    <name evidence="15" type="ORF">DKX38_008961</name>
</gene>
<keyword evidence="7 12" id="KW-0175">Coiled coil</keyword>
<dbReference type="PROSITE" id="PS50192">
    <property type="entry name" value="T_SNARE"/>
    <property type="match status" value="2"/>
</dbReference>
<dbReference type="GO" id="GO:0000149">
    <property type="term" value="F:SNARE binding"/>
    <property type="evidence" value="ECO:0007669"/>
    <property type="project" value="TreeGrafter"/>
</dbReference>
<dbReference type="GO" id="GO:0048278">
    <property type="term" value="P:vesicle docking"/>
    <property type="evidence" value="ECO:0007669"/>
    <property type="project" value="TreeGrafter"/>
</dbReference>
<accession>A0A5N5M9D9</accession>
<dbReference type="SMART" id="SM00397">
    <property type="entry name" value="t_SNARE"/>
    <property type="match status" value="2"/>
</dbReference>
<feature type="domain" description="T-SNARE coiled-coil homology" evidence="14">
    <location>
        <begin position="155"/>
        <end position="203"/>
    </location>
</feature>
<evidence type="ECO:0000256" key="12">
    <source>
        <dbReference type="SAM" id="Coils"/>
    </source>
</evidence>
<sequence>MIFVVFVAVIGAMATPSGSWMQEFNEASKLGDEINGTINGKNSSPPSGSETQRHLSATRRKITILRTKLDILQSLLTALPSKQPISGKEMNRCQDMLRNLSTKVNQMATTLNMSSAANRENLCGPDKKTDDIVNRASGLDNHGLIFNLICIKNAEQDEGLEKLEETVTSTKHIALAVNEELTLHTKLLDDLDEHVDVTNSRLQVCFLVFTLAVLMIDLCISTFKVPELYILNAVICASDCSKEIGFSEQTHQRRLLLLDLTGHRHWEMASPSESWMQEFNEASKLGDEISAMISGKNSLPQPGPETQRQFSAVRRKATILRTKLDILKSLLSALPSKQPISAKEMNRRQEMLKNLSTKVNQMAAALNMFSAATRENLLGPDSKTDDIINRASGFDNQGLVEQDEGLDKLEETVISTKHIALAVNEELTLHTRLLDDLDEHVDVTNSRLQRVQKNLAFLNKRTKGIGLWFLLAEKMGVDFSVGGLSFSLIVTKTKKRSIRGYSIKQNQVLEVVVLVNCQSKAVILMFCSSTVEEIAVSTAWIAY</sequence>
<evidence type="ECO:0000256" key="9">
    <source>
        <dbReference type="ARBA" id="ARBA00037801"/>
    </source>
</evidence>
<reference evidence="16" key="1">
    <citation type="journal article" date="2019" name="Gigascience">
        <title>De novo genome assembly of the endangered Acer yangbiense, a plant species with extremely small populations endemic to Yunnan Province, China.</title>
        <authorList>
            <person name="Yang J."/>
            <person name="Wariss H.M."/>
            <person name="Tao L."/>
            <person name="Zhang R."/>
            <person name="Yun Q."/>
            <person name="Hollingsworth P."/>
            <person name="Dao Z."/>
            <person name="Luo G."/>
            <person name="Guo H."/>
            <person name="Ma Y."/>
            <person name="Sun W."/>
        </authorList>
    </citation>
    <scope>NUCLEOTIDE SEQUENCE [LARGE SCALE GENOMIC DNA]</scope>
    <source>
        <strain evidence="16">cv. br00</strain>
    </source>
</reference>
<keyword evidence="4" id="KW-0653">Protein transport</keyword>
<keyword evidence="8" id="KW-0472">Membrane</keyword>
<evidence type="ECO:0000256" key="8">
    <source>
        <dbReference type="ARBA" id="ARBA00023136"/>
    </source>
</evidence>
<evidence type="ECO:0000313" key="16">
    <source>
        <dbReference type="Proteomes" id="UP000326939"/>
    </source>
</evidence>
<organism evidence="15 16">
    <name type="scientific">Salix brachista</name>
    <dbReference type="NCBI Taxonomy" id="2182728"/>
    <lineage>
        <taxon>Eukaryota</taxon>
        <taxon>Viridiplantae</taxon>
        <taxon>Streptophyta</taxon>
        <taxon>Embryophyta</taxon>
        <taxon>Tracheophyta</taxon>
        <taxon>Spermatophyta</taxon>
        <taxon>Magnoliopsida</taxon>
        <taxon>eudicotyledons</taxon>
        <taxon>Gunneridae</taxon>
        <taxon>Pentapetalae</taxon>
        <taxon>rosids</taxon>
        <taxon>fabids</taxon>
        <taxon>Malpighiales</taxon>
        <taxon>Salicaceae</taxon>
        <taxon>Saliceae</taxon>
        <taxon>Salix</taxon>
    </lineage>
</organism>
<evidence type="ECO:0000259" key="14">
    <source>
        <dbReference type="PROSITE" id="PS50192"/>
    </source>
</evidence>
<dbReference type="CDD" id="cd15841">
    <property type="entry name" value="SNARE_Qc"/>
    <property type="match status" value="2"/>
</dbReference>
<dbReference type="GO" id="GO:0005484">
    <property type="term" value="F:SNAP receptor activity"/>
    <property type="evidence" value="ECO:0007669"/>
    <property type="project" value="TreeGrafter"/>
</dbReference>
<proteinExistence type="inferred from homology"/>
<dbReference type="Gene3D" id="1.20.5.110">
    <property type="match status" value="2"/>
</dbReference>
<protein>
    <recommendedName>
        <fullName evidence="14">t-SNARE coiled-coil homology domain-containing protein</fullName>
    </recommendedName>
</protein>
<feature type="region of interest" description="Disordered" evidence="13">
    <location>
        <begin position="33"/>
        <end position="56"/>
    </location>
</feature>
<evidence type="ECO:0000256" key="11">
    <source>
        <dbReference type="ARBA" id="ARBA00060376"/>
    </source>
</evidence>
<feature type="compositionally biased region" description="Polar residues" evidence="13">
    <location>
        <begin position="36"/>
        <end position="50"/>
    </location>
</feature>
<keyword evidence="3" id="KW-0812">Transmembrane</keyword>
<comment type="similarity">
    <text evidence="1">Belongs to the syntaxin family.</text>
</comment>
<evidence type="ECO:0000256" key="3">
    <source>
        <dbReference type="ARBA" id="ARBA00022692"/>
    </source>
</evidence>
<keyword evidence="2" id="KW-0813">Transport</keyword>
<dbReference type="GO" id="GO:0006906">
    <property type="term" value="P:vesicle fusion"/>
    <property type="evidence" value="ECO:0007669"/>
    <property type="project" value="TreeGrafter"/>
</dbReference>
<dbReference type="GO" id="GO:0031201">
    <property type="term" value="C:SNARE complex"/>
    <property type="evidence" value="ECO:0007669"/>
    <property type="project" value="TreeGrafter"/>
</dbReference>
<dbReference type="InterPro" id="IPR045242">
    <property type="entry name" value="Syntaxin"/>
</dbReference>
<name>A0A5N5M9D9_9ROSI</name>
<dbReference type="FunFam" id="1.20.5.110:FF:000030">
    <property type="entry name" value="syntaxin-51 isoform X2"/>
    <property type="match status" value="2"/>
</dbReference>
<dbReference type="GO" id="GO:0010008">
    <property type="term" value="C:endosome membrane"/>
    <property type="evidence" value="ECO:0007669"/>
    <property type="project" value="UniProtKB-ARBA"/>
</dbReference>
<evidence type="ECO:0000256" key="10">
    <source>
        <dbReference type="ARBA" id="ARBA00054128"/>
    </source>
</evidence>
<dbReference type="InterPro" id="IPR000727">
    <property type="entry name" value="T_SNARE_dom"/>
</dbReference>
<comment type="subcellular location">
    <subcellularLocation>
        <location evidence="9">Golgi apparatus</location>
        <location evidence="9">trans-Golgi network membrane</location>
        <topology evidence="9">Single-pass type IV membrane protein</topology>
    </subcellularLocation>
    <subcellularLocation>
        <location evidence="11">Prevacuolar compartment membrane</location>
        <topology evidence="11">Single-pass type IV membrane protein</topology>
    </subcellularLocation>
</comment>
<comment type="function">
    <text evidence="10">Vesicle trafficking protein that functions in the secretory pathway.</text>
</comment>
<keyword evidence="5" id="KW-1133">Transmembrane helix</keyword>
<evidence type="ECO:0000313" key="15">
    <source>
        <dbReference type="EMBL" id="KAB5551650.1"/>
    </source>
</evidence>
<dbReference type="PANTHER" id="PTHR19957:SF285">
    <property type="entry name" value="SYNTAXIN-51-RELATED"/>
    <property type="match status" value="1"/>
</dbReference>
<evidence type="ECO:0000256" key="7">
    <source>
        <dbReference type="ARBA" id="ARBA00023054"/>
    </source>
</evidence>
<dbReference type="GO" id="GO:0006886">
    <property type="term" value="P:intracellular protein transport"/>
    <property type="evidence" value="ECO:0007669"/>
    <property type="project" value="TreeGrafter"/>
</dbReference>
<evidence type="ECO:0000256" key="5">
    <source>
        <dbReference type="ARBA" id="ARBA00022989"/>
    </source>
</evidence>
<dbReference type="SUPFAM" id="SSF58038">
    <property type="entry name" value="SNARE fusion complex"/>
    <property type="match status" value="2"/>
</dbReference>
<feature type="domain" description="T-SNARE coiled-coil homology" evidence="14">
    <location>
        <begin position="396"/>
        <end position="458"/>
    </location>
</feature>
<evidence type="ECO:0000256" key="6">
    <source>
        <dbReference type="ARBA" id="ARBA00023034"/>
    </source>
</evidence>
<dbReference type="Proteomes" id="UP000326939">
    <property type="component" value="Chromosome 6"/>
</dbReference>
<evidence type="ECO:0000256" key="13">
    <source>
        <dbReference type="SAM" id="MobiDB-lite"/>
    </source>
</evidence>
<keyword evidence="6" id="KW-0333">Golgi apparatus</keyword>
<dbReference type="EMBL" id="VDCV01000006">
    <property type="protein sequence ID" value="KAB5551650.1"/>
    <property type="molecule type" value="Genomic_DNA"/>
</dbReference>
<comment type="caution">
    <text evidence="15">The sequence shown here is derived from an EMBL/GenBank/DDBJ whole genome shotgun (WGS) entry which is preliminary data.</text>
</comment>
<keyword evidence="16" id="KW-1185">Reference proteome</keyword>
<evidence type="ECO:0000256" key="4">
    <source>
        <dbReference type="ARBA" id="ARBA00022927"/>
    </source>
</evidence>
<feature type="coiled-coil region" evidence="12">
    <location>
        <begin position="434"/>
        <end position="461"/>
    </location>
</feature>
<dbReference type="PANTHER" id="PTHR19957">
    <property type="entry name" value="SYNTAXIN"/>
    <property type="match status" value="1"/>
</dbReference>
<dbReference type="GO" id="GO:0005794">
    <property type="term" value="C:Golgi apparatus"/>
    <property type="evidence" value="ECO:0007669"/>
    <property type="project" value="UniProtKB-SubCell"/>
</dbReference>
<evidence type="ECO:0000256" key="1">
    <source>
        <dbReference type="ARBA" id="ARBA00009063"/>
    </source>
</evidence>
<dbReference type="AlphaFoldDB" id="A0A5N5M9D9"/>
<evidence type="ECO:0000256" key="2">
    <source>
        <dbReference type="ARBA" id="ARBA00022448"/>
    </source>
</evidence>